<dbReference type="InterPro" id="IPR047799">
    <property type="entry name" value="T9SS_OM_PorV"/>
</dbReference>
<comment type="caution">
    <text evidence="2">The sequence shown here is derived from an EMBL/GenBank/DDBJ whole genome shotgun (WGS) entry which is preliminary data.</text>
</comment>
<dbReference type="Proteomes" id="UP000658258">
    <property type="component" value="Unassembled WGS sequence"/>
</dbReference>
<gene>
    <name evidence="2" type="primary">porV</name>
    <name evidence="2" type="ORF">GCM10011340_11770</name>
</gene>
<dbReference type="SUPFAM" id="SSF56935">
    <property type="entry name" value="Porins"/>
    <property type="match status" value="1"/>
</dbReference>
<reference evidence="3" key="1">
    <citation type="journal article" date="2019" name="Int. J. Syst. Evol. Microbiol.">
        <title>The Global Catalogue of Microorganisms (GCM) 10K type strain sequencing project: providing services to taxonomists for standard genome sequencing and annotation.</title>
        <authorList>
            <consortium name="The Broad Institute Genomics Platform"/>
            <consortium name="The Broad Institute Genome Sequencing Center for Infectious Disease"/>
            <person name="Wu L."/>
            <person name="Ma J."/>
        </authorList>
    </citation>
    <scope>NUCLEOTIDE SEQUENCE [LARGE SCALE GENOMIC DNA]</scope>
    <source>
        <strain evidence="3">CGMCC 1.15111</strain>
    </source>
</reference>
<evidence type="ECO:0000259" key="1">
    <source>
        <dbReference type="Pfam" id="PF19572"/>
    </source>
</evidence>
<sequence>MQHRIFIFTILLSYITLNTFGQNSGNISGQDTDRNVIGTAVPFLTIAPDPVSGAMGDVGVATNPDLNATFWNPAKLSQINQNSGLGITFTPWLKKYVDDMSLSYLSGFKKIDDEQAFGVALTYFNLGDIELTNGAGQPIGSFTPREFSIAASYSRKLSDNLSLGVTGKYILSNLSGNITTSPVSDPKPGTSIAADIGVYYRTQLTVLNKQSQISYGATITNIGSKISYNSADEEDFIPTTLRLGTALSSFLDPYNKITIALDVSKLMVPTPQPDGSHRDKGLLDGIFSSFGDAPGGFNEELQEIMFSIGAEYEYNEKFALRTGYFYEHENKGNRKYFTAGLGFKLEKIELNFSYLVPQLQEHPLAETLRFGAIINFSKKKEDN</sequence>
<dbReference type="Gene3D" id="2.40.160.60">
    <property type="entry name" value="Outer membrane protein transport protein (OMPP1/FadL/TodX)"/>
    <property type="match status" value="1"/>
</dbReference>
<proteinExistence type="predicted"/>
<organism evidence="2 3">
    <name type="scientific">Roseivirga thermotolerans</name>
    <dbReference type="NCBI Taxonomy" id="1758176"/>
    <lineage>
        <taxon>Bacteria</taxon>
        <taxon>Pseudomonadati</taxon>
        <taxon>Bacteroidota</taxon>
        <taxon>Cytophagia</taxon>
        <taxon>Cytophagales</taxon>
        <taxon>Roseivirgaceae</taxon>
        <taxon>Roseivirga</taxon>
    </lineage>
</organism>
<evidence type="ECO:0000313" key="3">
    <source>
        <dbReference type="Proteomes" id="UP000658258"/>
    </source>
</evidence>
<feature type="domain" description="Type IX secretion system protein PorV" evidence="1">
    <location>
        <begin position="31"/>
        <end position="272"/>
    </location>
</feature>
<dbReference type="NCBIfam" id="NF033709">
    <property type="entry name" value="PorV_fam"/>
    <property type="match status" value="1"/>
</dbReference>
<dbReference type="InterPro" id="IPR045741">
    <property type="entry name" value="PorV"/>
</dbReference>
<dbReference type="RefSeq" id="WP_189629303.1">
    <property type="nucleotide sequence ID" value="NZ_BNAG01000002.1"/>
</dbReference>
<evidence type="ECO:0000313" key="2">
    <source>
        <dbReference type="EMBL" id="GHE58864.1"/>
    </source>
</evidence>
<dbReference type="EMBL" id="BNAG01000002">
    <property type="protein sequence ID" value="GHE58864.1"/>
    <property type="molecule type" value="Genomic_DNA"/>
</dbReference>
<dbReference type="Pfam" id="PF19572">
    <property type="entry name" value="PorV"/>
    <property type="match status" value="1"/>
</dbReference>
<name>A0ABQ3I6P7_9BACT</name>
<accession>A0ABQ3I6P7</accession>
<keyword evidence="3" id="KW-1185">Reference proteome</keyword>
<dbReference type="NCBIfam" id="NF033710">
    <property type="entry name" value="T9SS_OM_PorV"/>
    <property type="match status" value="1"/>
</dbReference>
<protein>
    <recommendedName>
        <fullName evidence="1">Type IX secretion system protein PorV domain-containing protein</fullName>
    </recommendedName>
</protein>